<dbReference type="AlphaFoldDB" id="A0A1V6NWX0"/>
<proteinExistence type="predicted"/>
<dbReference type="Proteomes" id="UP000191522">
    <property type="component" value="Unassembled WGS sequence"/>
</dbReference>
<evidence type="ECO:0000313" key="2">
    <source>
        <dbReference type="Proteomes" id="UP000191522"/>
    </source>
</evidence>
<evidence type="ECO:0000313" key="1">
    <source>
        <dbReference type="EMBL" id="OQD68836.1"/>
    </source>
</evidence>
<keyword evidence="2" id="KW-1185">Reference proteome</keyword>
<dbReference type="STRING" id="69771.A0A1V6NWX0"/>
<comment type="caution">
    <text evidence="1">The sequence shown here is derived from an EMBL/GenBank/DDBJ whole genome shotgun (WGS) entry which is preliminary data.</text>
</comment>
<gene>
    <name evidence="1" type="ORF">PENDEC_c030G03370</name>
</gene>
<accession>A0A1V6NWX0</accession>
<sequence>MGDQGEHIRERIMNQIPDTIRDFLQQAASTPIRILGDTPNSLLISGDYLGSIRPFVSKTQSSIRDCCPDAQTRFLTVNIYPGNHAYFVLDLNNVDYVYETAHTDMTAIPVYVLRLSKKKINC</sequence>
<reference evidence="2" key="1">
    <citation type="journal article" date="2017" name="Nat. Microbiol.">
        <title>Global analysis of biosynthetic gene clusters reveals vast potential of secondary metabolite production in Penicillium species.</title>
        <authorList>
            <person name="Nielsen J.C."/>
            <person name="Grijseels S."/>
            <person name="Prigent S."/>
            <person name="Ji B."/>
            <person name="Dainat J."/>
            <person name="Nielsen K.F."/>
            <person name="Frisvad J.C."/>
            <person name="Workman M."/>
            <person name="Nielsen J."/>
        </authorList>
    </citation>
    <scope>NUCLEOTIDE SEQUENCE [LARGE SCALE GENOMIC DNA]</scope>
    <source>
        <strain evidence="2">IBT 11843</strain>
    </source>
</reference>
<name>A0A1V6NWX0_PENDC</name>
<protein>
    <submittedName>
        <fullName evidence="1">Uncharacterized protein</fullName>
    </submittedName>
</protein>
<organism evidence="1 2">
    <name type="scientific">Penicillium decumbens</name>
    <dbReference type="NCBI Taxonomy" id="69771"/>
    <lineage>
        <taxon>Eukaryota</taxon>
        <taxon>Fungi</taxon>
        <taxon>Dikarya</taxon>
        <taxon>Ascomycota</taxon>
        <taxon>Pezizomycotina</taxon>
        <taxon>Eurotiomycetes</taxon>
        <taxon>Eurotiomycetidae</taxon>
        <taxon>Eurotiales</taxon>
        <taxon>Aspergillaceae</taxon>
        <taxon>Penicillium</taxon>
    </lineage>
</organism>
<dbReference type="EMBL" id="MDYL01000030">
    <property type="protein sequence ID" value="OQD68836.1"/>
    <property type="molecule type" value="Genomic_DNA"/>
</dbReference>
<dbReference type="OMA" id="QTAHECK"/>
<dbReference type="OrthoDB" id="4243861at2759"/>